<evidence type="ECO:0000256" key="5">
    <source>
        <dbReference type="ARBA" id="ARBA00022944"/>
    </source>
</evidence>
<comment type="subcellular location">
    <subcellularLocation>
        <location evidence="1">Cell membrane</location>
        <topology evidence="1">Peripheral membrane protein</topology>
    </subcellularLocation>
</comment>
<keyword evidence="8" id="KW-1185">Reference proteome</keyword>
<evidence type="ECO:0000256" key="1">
    <source>
        <dbReference type="ARBA" id="ARBA00004202"/>
    </source>
</evidence>
<evidence type="ECO:0000313" key="7">
    <source>
        <dbReference type="EMBL" id="KPH68154.1"/>
    </source>
</evidence>
<evidence type="ECO:0000313" key="8">
    <source>
        <dbReference type="Proteomes" id="UP000037854"/>
    </source>
</evidence>
<keyword evidence="5" id="KW-0777">Teichoic acid biosynthesis</keyword>
<proteinExistence type="inferred from homology"/>
<organism evidence="7 8">
    <name type="scientific">Oceanobacillus caeni</name>
    <dbReference type="NCBI Taxonomy" id="405946"/>
    <lineage>
        <taxon>Bacteria</taxon>
        <taxon>Bacillati</taxon>
        <taxon>Bacillota</taxon>
        <taxon>Bacilli</taxon>
        <taxon>Bacillales</taxon>
        <taxon>Bacillaceae</taxon>
        <taxon>Oceanobacillus</taxon>
    </lineage>
</organism>
<keyword evidence="6" id="KW-0472">Membrane</keyword>
<dbReference type="InterPro" id="IPR043148">
    <property type="entry name" value="TagF_C"/>
</dbReference>
<sequence>MVRELSITIYLFMFRVIFNICKLLPQHKKTVAVASFGDNIMYTARALKQLDDQKIIVLKDEKCKYEFDSTIDQTFDFKVKKPFDFIKSIYHLATASTVLIDNYQGFLAVTEFRPGVRCIQLWHAAGSLKRFGLEDPTNEARTSKAMERFKQVYSRFHYTIVGSEKMVETFQKSFGLSDERFIRTGIPRSDILFNEQVKHDVYAELIEKHPMIKGKKIILYAPTFRHEQLENYQLELDLKQLYRDLSDDYVLFIKLHPAVSNLVNYEQYEGFVYDVSYFTETNALLLVTDILISDYSSIPFEYALLEKPMIFFAYDMDEYKITNGLIHDYETQMPGPVVFSTFEIIRTIQGDDFDLGQVRAFSDAWNEYSTGNASMNLAKFIAGVEEEEKEREEVSV</sequence>
<dbReference type="PANTHER" id="PTHR37316:SF1">
    <property type="entry name" value="TEICHOIC ACID GLYCEROL-PHOSPHATE PRIMASE"/>
    <property type="match status" value="1"/>
</dbReference>
<dbReference type="Gene3D" id="3.40.50.11820">
    <property type="match status" value="1"/>
</dbReference>
<gene>
    <name evidence="7" type="ORF">AFL42_17630</name>
</gene>
<evidence type="ECO:0000256" key="2">
    <source>
        <dbReference type="ARBA" id="ARBA00010488"/>
    </source>
</evidence>
<dbReference type="EMBL" id="LGTK01000148">
    <property type="protein sequence ID" value="KPH68154.1"/>
    <property type="molecule type" value="Genomic_DNA"/>
</dbReference>
<dbReference type="PANTHER" id="PTHR37316">
    <property type="entry name" value="TEICHOIC ACID GLYCEROL-PHOSPHATE PRIMASE"/>
    <property type="match status" value="1"/>
</dbReference>
<accession>A0ABR5MEZ3</accession>
<dbReference type="Proteomes" id="UP000037854">
    <property type="component" value="Unassembled WGS sequence"/>
</dbReference>
<dbReference type="RefSeq" id="WP_060669372.1">
    <property type="nucleotide sequence ID" value="NZ_LGTK01000148.1"/>
</dbReference>
<evidence type="ECO:0000256" key="6">
    <source>
        <dbReference type="ARBA" id="ARBA00023136"/>
    </source>
</evidence>
<dbReference type="SUPFAM" id="SSF53756">
    <property type="entry name" value="UDP-Glycosyltransferase/glycogen phosphorylase"/>
    <property type="match status" value="1"/>
</dbReference>
<protein>
    <submittedName>
        <fullName evidence="7">Teichoic acid biosynthesis protein B</fullName>
    </submittedName>
</protein>
<comment type="caution">
    <text evidence="7">The sequence shown here is derived from an EMBL/GenBank/DDBJ whole genome shotgun (WGS) entry which is preliminary data.</text>
</comment>
<reference evidence="7 8" key="1">
    <citation type="submission" date="2015-07" db="EMBL/GenBank/DDBJ databases">
        <title>High-quality draft genome sequence of Oceanobacillus caeni HM6, a bacillus isolated from a human feces.</title>
        <authorList>
            <person name="Kumar J."/>
            <person name="Verma M.K."/>
            <person name="Pandey R."/>
            <person name="Bhambi M."/>
            <person name="Chauhan N."/>
        </authorList>
    </citation>
    <scope>NUCLEOTIDE SEQUENCE [LARGE SCALE GENOMIC DNA]</scope>
    <source>
        <strain evidence="7 8">HM6</strain>
    </source>
</reference>
<dbReference type="Gene3D" id="3.40.50.12580">
    <property type="match status" value="1"/>
</dbReference>
<keyword evidence="4" id="KW-0808">Transferase</keyword>
<dbReference type="InterPro" id="IPR007554">
    <property type="entry name" value="Glycerophosphate_synth"/>
</dbReference>
<dbReference type="Pfam" id="PF04464">
    <property type="entry name" value="Glyphos_transf"/>
    <property type="match status" value="1"/>
</dbReference>
<keyword evidence="3" id="KW-1003">Cell membrane</keyword>
<dbReference type="InterPro" id="IPR043149">
    <property type="entry name" value="TagF_N"/>
</dbReference>
<comment type="similarity">
    <text evidence="2">Belongs to the CDP-glycerol glycerophosphotransferase family.</text>
</comment>
<name>A0ABR5MEZ3_9BACI</name>
<evidence type="ECO:0000256" key="4">
    <source>
        <dbReference type="ARBA" id="ARBA00022679"/>
    </source>
</evidence>
<evidence type="ECO:0000256" key="3">
    <source>
        <dbReference type="ARBA" id="ARBA00022475"/>
    </source>
</evidence>
<dbReference type="InterPro" id="IPR051612">
    <property type="entry name" value="Teichoic_Acid_Biosynth"/>
</dbReference>